<evidence type="ECO:0000256" key="1">
    <source>
        <dbReference type="SAM" id="SignalP"/>
    </source>
</evidence>
<dbReference type="EMBL" id="CP036263">
    <property type="protein sequence ID" value="QDT00923.1"/>
    <property type="molecule type" value="Genomic_DNA"/>
</dbReference>
<protein>
    <recommendedName>
        <fullName evidence="4">PEP-CTERM protein-sorting domain-containing protein</fullName>
    </recommendedName>
</protein>
<dbReference type="InterPro" id="IPR013424">
    <property type="entry name" value="Ice-binding_C"/>
</dbReference>
<gene>
    <name evidence="2" type="ORF">HG15A2_42650</name>
</gene>
<organism evidence="2 3">
    <name type="scientific">Adhaeretor mobilis</name>
    <dbReference type="NCBI Taxonomy" id="1930276"/>
    <lineage>
        <taxon>Bacteria</taxon>
        <taxon>Pseudomonadati</taxon>
        <taxon>Planctomycetota</taxon>
        <taxon>Planctomycetia</taxon>
        <taxon>Pirellulales</taxon>
        <taxon>Lacipirellulaceae</taxon>
        <taxon>Adhaeretor</taxon>
    </lineage>
</organism>
<sequence precursor="true">MAFRRKQASILTFLVLVGCVIGSATYAAEKSVGTLVVDTYISDDGDDPEEEPDDVQGARTNITIRGGSDGANSLNAKAFLTFDLTEAIDPTLPYFLEVTTDVDGSSGDTFGVYSITDPDLRAIIDETTLTWNVAAASAPGAVESFRDLDAVGNEVAQFLAPGTTNTPILSSFFGSDIQSFGPGLGSAVFGIVGGGNQQIDIKSKELAAGVGAARLFSFDNIDSNGSGGGPINATATWVNNAVPVAGNTYRVVSGDIVEADGAGTFQGNAMIVADGGTLDFTADGFDQDVLYVNAGANLTQNSSGDFALGDINALGTLILDGTATMNPSAGSDIFIDMVMSGTGNMVVNSNGTGSDLFLSAATAHTGTITFAGSGDEVLYTEPNSGIGGRLEMNSTGANRLVFNGDGAGGGTTAFNQAGSIDHRSTVDRLNGTSTIEANAPVAIDLTKTFVGNERRLFINDTITGSADITVNGTATDPTSGSTTLNELEVNNTDQGSDIEVGTYSGTMTTNDFVNVEIRREFPAAAFVVNSGGVLEMGSRNINTQHTLRMGEITVNAGGALIVGHEVDDQHVPLELHVASDSGQSGDLTLASTSTLTMQVSGTGANDFDKILVDGTANLDGTLQILVNPAVPSQTDTITAGPYVPTLGDTFDIIRASTGQLANFDGLNGVDGDDLAVWNTSYGVDDGADADGDGNSDGVDFLTWQTEFGAAAGGGGTLIDNSLVLSVIDAGGAFTGTGLEFQLNVSSSLIQLEVVSAGAVSAVPEPTTSLMLLCAAFGFAGTRRGRLPA</sequence>
<feature type="chain" id="PRO_5021786253" description="PEP-CTERM protein-sorting domain-containing protein" evidence="1">
    <location>
        <begin position="28"/>
        <end position="788"/>
    </location>
</feature>
<evidence type="ECO:0000313" key="3">
    <source>
        <dbReference type="Proteomes" id="UP000319852"/>
    </source>
</evidence>
<dbReference type="KEGG" id="amob:HG15A2_42650"/>
<dbReference type="OrthoDB" id="221958at2"/>
<dbReference type="Proteomes" id="UP000319852">
    <property type="component" value="Chromosome"/>
</dbReference>
<proteinExistence type="predicted"/>
<name>A0A517N1B6_9BACT</name>
<evidence type="ECO:0008006" key="4">
    <source>
        <dbReference type="Google" id="ProtNLM"/>
    </source>
</evidence>
<dbReference type="PROSITE" id="PS51257">
    <property type="entry name" value="PROKAR_LIPOPROTEIN"/>
    <property type="match status" value="1"/>
</dbReference>
<feature type="signal peptide" evidence="1">
    <location>
        <begin position="1"/>
        <end position="27"/>
    </location>
</feature>
<accession>A0A517N1B6</accession>
<dbReference type="AlphaFoldDB" id="A0A517N1B6"/>
<dbReference type="RefSeq" id="WP_145062740.1">
    <property type="nucleotide sequence ID" value="NZ_CP036263.1"/>
</dbReference>
<reference evidence="2 3" key="1">
    <citation type="submission" date="2019-02" db="EMBL/GenBank/DDBJ databases">
        <title>Deep-cultivation of Planctomycetes and their phenomic and genomic characterization uncovers novel biology.</title>
        <authorList>
            <person name="Wiegand S."/>
            <person name="Jogler M."/>
            <person name="Boedeker C."/>
            <person name="Pinto D."/>
            <person name="Vollmers J."/>
            <person name="Rivas-Marin E."/>
            <person name="Kohn T."/>
            <person name="Peeters S.H."/>
            <person name="Heuer A."/>
            <person name="Rast P."/>
            <person name="Oberbeckmann S."/>
            <person name="Bunk B."/>
            <person name="Jeske O."/>
            <person name="Meyerdierks A."/>
            <person name="Storesund J.E."/>
            <person name="Kallscheuer N."/>
            <person name="Luecker S."/>
            <person name="Lage O.M."/>
            <person name="Pohl T."/>
            <person name="Merkel B.J."/>
            <person name="Hornburger P."/>
            <person name="Mueller R.-W."/>
            <person name="Bruemmer F."/>
            <person name="Labrenz M."/>
            <person name="Spormann A.M."/>
            <person name="Op den Camp H."/>
            <person name="Overmann J."/>
            <person name="Amann R."/>
            <person name="Jetten M.S.M."/>
            <person name="Mascher T."/>
            <person name="Medema M.H."/>
            <person name="Devos D.P."/>
            <person name="Kaster A.-K."/>
            <person name="Ovreas L."/>
            <person name="Rohde M."/>
            <person name="Galperin M.Y."/>
            <person name="Jogler C."/>
        </authorList>
    </citation>
    <scope>NUCLEOTIDE SEQUENCE [LARGE SCALE GENOMIC DNA]</scope>
    <source>
        <strain evidence="2 3">HG15A2</strain>
    </source>
</reference>
<evidence type="ECO:0000313" key="2">
    <source>
        <dbReference type="EMBL" id="QDT00923.1"/>
    </source>
</evidence>
<keyword evidence="3" id="KW-1185">Reference proteome</keyword>
<dbReference type="NCBIfam" id="TIGR02595">
    <property type="entry name" value="PEP_CTERM"/>
    <property type="match status" value="1"/>
</dbReference>
<keyword evidence="1" id="KW-0732">Signal</keyword>